<dbReference type="EMBL" id="PJOS01000012">
    <property type="protein sequence ID" value="PKT73271.1"/>
    <property type="molecule type" value="Genomic_DNA"/>
</dbReference>
<accession>A0A2I0STL5</accession>
<evidence type="ECO:0000313" key="4">
    <source>
        <dbReference type="Proteomes" id="UP000236178"/>
    </source>
</evidence>
<name>A0A2I0STL5_9ACTN</name>
<feature type="compositionally biased region" description="Basic and acidic residues" evidence="1">
    <location>
        <begin position="356"/>
        <end position="368"/>
    </location>
</feature>
<feature type="compositionally biased region" description="Low complexity" evidence="1">
    <location>
        <begin position="433"/>
        <end position="442"/>
    </location>
</feature>
<comment type="caution">
    <text evidence="3">The sequence shown here is derived from an EMBL/GenBank/DDBJ whole genome shotgun (WGS) entry which is preliminary data.</text>
</comment>
<keyword evidence="2" id="KW-0812">Transmembrane</keyword>
<proteinExistence type="predicted"/>
<dbReference type="Gene3D" id="1.10.510.10">
    <property type="entry name" value="Transferase(Phosphotransferase) domain 1"/>
    <property type="match status" value="1"/>
</dbReference>
<keyword evidence="2" id="KW-1133">Transmembrane helix</keyword>
<keyword evidence="2" id="KW-0472">Membrane</keyword>
<feature type="compositionally biased region" description="Low complexity" evidence="1">
    <location>
        <begin position="300"/>
        <end position="321"/>
    </location>
</feature>
<dbReference type="AlphaFoldDB" id="A0A2I0STL5"/>
<feature type="transmembrane region" description="Helical" evidence="2">
    <location>
        <begin position="488"/>
        <end position="507"/>
    </location>
</feature>
<feature type="region of interest" description="Disordered" evidence="1">
    <location>
        <begin position="258"/>
        <end position="447"/>
    </location>
</feature>
<dbReference type="Proteomes" id="UP000236178">
    <property type="component" value="Unassembled WGS sequence"/>
</dbReference>
<sequence length="614" mass="63361">MLSDDEGRDEGRRERIDMTTTTTVAGRPLSGWTRDARHGTWHALLPARPGESELGALRIDRALLAPEGTRERLAAAVLAVAKLRLPGVLGTVDLVAEAGEVWLITSRPPAPTLTDLLARGGTGPDAGSAASVLNETAQTLLALHAAGLAHGALDTDAVVLTQDGIALLAEAALGTVLGDAPDSARREADITAWAALSGTLGEAWATAGTPAAALFAHCSAIAGSEGIAAARAALVAGRAALPAGFLRRTELRAAVAAAASGSTTASTADGTDADARSAHSQQGGGGAPGSVADDCDDCDVAGPEAAGPGASESEGVGAGSANARSRDSEGAGPEDRGPEDTGLRDRDPEDTGPGDRGPRSTSLRDRSPESTGPGDVVPEADGSRSRPVVPDEQLTMPGRTRSAPHRPRSAVPDDQATLLGRRNRTPAGPPTATPAETTAPPRTGEDDGEILLRFGPGIPLEAQDVLRAQWHTAPPPDDRRARRRRRRAWTATTAFLAAAAVLLWLLLRPSPAPAVTAVEVRAPAGRLHCGQTADLVGVVTTDGRGGAVTYHWLRSDGHDSGELVHTARRGDRKVTVHLRWTVRGPGSFRGTARLRIVHQSRPTEAEATFTYACS</sequence>
<dbReference type="OrthoDB" id="3328426at2"/>
<reference evidence="3 4" key="1">
    <citation type="submission" date="2017-12" db="EMBL/GenBank/DDBJ databases">
        <title>Streptomyces populusis sp. nov., a novel endophytic actinobacterium isolated from stems of Populus adenopoda Maxim.</title>
        <authorList>
            <person name="Wang Z."/>
        </authorList>
    </citation>
    <scope>NUCLEOTIDE SEQUENCE [LARGE SCALE GENOMIC DNA]</scope>
    <source>
        <strain evidence="3 4">A249</strain>
    </source>
</reference>
<feature type="compositionally biased region" description="Low complexity" evidence="1">
    <location>
        <begin position="258"/>
        <end position="270"/>
    </location>
</feature>
<keyword evidence="4" id="KW-1185">Reference proteome</keyword>
<evidence type="ECO:0000256" key="2">
    <source>
        <dbReference type="SAM" id="Phobius"/>
    </source>
</evidence>
<evidence type="ECO:0000256" key="1">
    <source>
        <dbReference type="SAM" id="MobiDB-lite"/>
    </source>
</evidence>
<gene>
    <name evidence="3" type="ORF">CW362_09000</name>
</gene>
<dbReference type="SUPFAM" id="SSF56112">
    <property type="entry name" value="Protein kinase-like (PK-like)"/>
    <property type="match status" value="1"/>
</dbReference>
<protein>
    <submittedName>
        <fullName evidence="3">Uncharacterized protein</fullName>
    </submittedName>
</protein>
<feature type="compositionally biased region" description="Basic and acidic residues" evidence="1">
    <location>
        <begin position="324"/>
        <end position="349"/>
    </location>
</feature>
<dbReference type="InterPro" id="IPR011009">
    <property type="entry name" value="Kinase-like_dom_sf"/>
</dbReference>
<organism evidence="3 4">
    <name type="scientific">Streptomyces populi</name>
    <dbReference type="NCBI Taxonomy" id="2058924"/>
    <lineage>
        <taxon>Bacteria</taxon>
        <taxon>Bacillati</taxon>
        <taxon>Actinomycetota</taxon>
        <taxon>Actinomycetes</taxon>
        <taxon>Kitasatosporales</taxon>
        <taxon>Streptomycetaceae</taxon>
        <taxon>Streptomyces</taxon>
    </lineage>
</organism>
<evidence type="ECO:0000313" key="3">
    <source>
        <dbReference type="EMBL" id="PKT73271.1"/>
    </source>
</evidence>